<name>A0A0B7HBT2_9FLAO</name>
<organism evidence="1 2">
    <name type="scientific">Capnocytophaga canimorsus</name>
    <dbReference type="NCBI Taxonomy" id="28188"/>
    <lineage>
        <taxon>Bacteria</taxon>
        <taxon>Pseudomonadati</taxon>
        <taxon>Bacteroidota</taxon>
        <taxon>Flavobacteriia</taxon>
        <taxon>Flavobacteriales</taxon>
        <taxon>Flavobacteriaceae</taxon>
        <taxon>Capnocytophaga</taxon>
    </lineage>
</organism>
<sequence>MLNLNLKNLPITIQKHFYNHWQIGNFVKKQYNFNSGKNIYFLVRSE</sequence>
<accession>A0A0B7HBT2</accession>
<evidence type="ECO:0000313" key="2">
    <source>
        <dbReference type="Proteomes" id="UP000044026"/>
    </source>
</evidence>
<dbReference type="AlphaFoldDB" id="A0A0B7HBT2"/>
<reference evidence="1 2" key="1">
    <citation type="submission" date="2015-01" db="EMBL/GenBank/DDBJ databases">
        <authorList>
            <person name="Xiang T."/>
            <person name="Song Y."/>
            <person name="Huang L."/>
            <person name="Wang B."/>
            <person name="Wu P."/>
        </authorList>
    </citation>
    <scope>NUCLEOTIDE SEQUENCE [LARGE SCALE GENOMIC DNA]</scope>
    <source>
        <strain evidence="1 2">Cc12</strain>
    </source>
</reference>
<proteinExistence type="predicted"/>
<protein>
    <submittedName>
        <fullName evidence="1">Uncharacterized protein</fullName>
    </submittedName>
</protein>
<dbReference type="EMBL" id="CDOE01000061">
    <property type="protein sequence ID" value="CEN36029.1"/>
    <property type="molecule type" value="Genomic_DNA"/>
</dbReference>
<dbReference type="Proteomes" id="UP000044026">
    <property type="component" value="Unassembled WGS sequence"/>
</dbReference>
<evidence type="ECO:0000313" key="1">
    <source>
        <dbReference type="EMBL" id="CEN36029.1"/>
    </source>
</evidence>
<gene>
    <name evidence="1" type="ORF">CCAN12_640023</name>
</gene>